<evidence type="ECO:0000256" key="2">
    <source>
        <dbReference type="ARBA" id="ARBA00022900"/>
    </source>
</evidence>
<proteinExistence type="predicted"/>
<feature type="domain" description="BPTI/Kunitz inhibitor" evidence="4">
    <location>
        <begin position="5"/>
        <end position="55"/>
    </location>
</feature>
<organism evidence="5 6">
    <name type="scientific">Ixodes scapularis</name>
    <name type="common">Black-legged tick</name>
    <name type="synonym">Deer tick</name>
    <dbReference type="NCBI Taxonomy" id="6945"/>
    <lineage>
        <taxon>Eukaryota</taxon>
        <taxon>Metazoa</taxon>
        <taxon>Ecdysozoa</taxon>
        <taxon>Arthropoda</taxon>
        <taxon>Chelicerata</taxon>
        <taxon>Arachnida</taxon>
        <taxon>Acari</taxon>
        <taxon>Parasitiformes</taxon>
        <taxon>Ixodida</taxon>
        <taxon>Ixodoidea</taxon>
        <taxon>Ixodidae</taxon>
        <taxon>Ixodinae</taxon>
        <taxon>Ixodes</taxon>
    </lineage>
</organism>
<keyword evidence="3" id="KW-1015">Disulfide bond</keyword>
<dbReference type="PANTHER" id="PTHR10083">
    <property type="entry name" value="KUNITZ-TYPE PROTEASE INHIBITOR-RELATED"/>
    <property type="match status" value="1"/>
</dbReference>
<keyword evidence="1" id="KW-0646">Protease inhibitor</keyword>
<dbReference type="CDD" id="cd00109">
    <property type="entry name" value="Kunitz-type"/>
    <property type="match status" value="1"/>
</dbReference>
<keyword evidence="6" id="KW-1185">Reference proteome</keyword>
<dbReference type="Proteomes" id="UP000001555">
    <property type="component" value="Unassembled WGS sequence"/>
</dbReference>
<evidence type="ECO:0000313" key="5">
    <source>
        <dbReference type="EnsemblMetazoa" id="ISCW007812-PA"/>
    </source>
</evidence>
<keyword evidence="2" id="KW-0722">Serine protease inhibitor</keyword>
<dbReference type="Pfam" id="PF00014">
    <property type="entry name" value="Kunitz_BPTI"/>
    <property type="match status" value="1"/>
</dbReference>
<sequence length="56" mass="6403">MNGECFEDMEEGPCRARILSYYFDFDTGTCKEFFYGGCEGTGNNFKTKDECEKKCG</sequence>
<dbReference type="PRINTS" id="PR00759">
    <property type="entry name" value="BASICPTASE"/>
</dbReference>
<dbReference type="SMART" id="SM00131">
    <property type="entry name" value="KU"/>
    <property type="match status" value="1"/>
</dbReference>
<name>A0A1S4L2G5_IXOSC</name>
<dbReference type="PaxDb" id="6945-B7PUI9"/>
<dbReference type="PANTHER" id="PTHR10083:SF374">
    <property type="entry name" value="BPTI_KUNITZ INHIBITOR DOMAIN-CONTAINING PROTEIN"/>
    <property type="match status" value="1"/>
</dbReference>
<dbReference type="InterPro" id="IPR020901">
    <property type="entry name" value="Prtase_inh_Kunz-CS"/>
</dbReference>
<dbReference type="HOGENOM" id="CLU_164133_4_4_1"/>
<dbReference type="Gene3D" id="4.10.410.10">
    <property type="entry name" value="Pancreatic trypsin inhibitor Kunitz domain"/>
    <property type="match status" value="1"/>
</dbReference>
<dbReference type="PROSITE" id="PS00280">
    <property type="entry name" value="BPTI_KUNITZ_1"/>
    <property type="match status" value="1"/>
</dbReference>
<evidence type="ECO:0000259" key="4">
    <source>
        <dbReference type="PROSITE" id="PS50279"/>
    </source>
</evidence>
<accession>A0A1S4L2G5</accession>
<dbReference type="SUPFAM" id="SSF57362">
    <property type="entry name" value="BPTI-like"/>
    <property type="match status" value="1"/>
</dbReference>
<dbReference type="PROSITE" id="PS50279">
    <property type="entry name" value="BPTI_KUNITZ_2"/>
    <property type="match status" value="1"/>
</dbReference>
<evidence type="ECO:0000313" key="6">
    <source>
        <dbReference type="Proteomes" id="UP000001555"/>
    </source>
</evidence>
<evidence type="ECO:0000256" key="1">
    <source>
        <dbReference type="ARBA" id="ARBA00022690"/>
    </source>
</evidence>
<dbReference type="EnsemblMetazoa" id="ISCW007812-RA">
    <property type="protein sequence ID" value="ISCW007812-PA"/>
    <property type="gene ID" value="ISCW007812"/>
</dbReference>
<protein>
    <submittedName>
        <fullName evidence="5">Serine protease inhibitor, putative</fullName>
    </submittedName>
</protein>
<reference evidence="6" key="1">
    <citation type="submission" date="2008-03" db="EMBL/GenBank/DDBJ databases">
        <title>Annotation of Ixodes scapularis.</title>
        <authorList>
            <consortium name="Ixodes scapularis Genome Project Consortium"/>
            <person name="Caler E."/>
            <person name="Hannick L.I."/>
            <person name="Bidwell S."/>
            <person name="Joardar V."/>
            <person name="Thiagarajan M."/>
            <person name="Amedeo P."/>
            <person name="Galinsky K.J."/>
            <person name="Schobel S."/>
            <person name="Inman J."/>
            <person name="Hostetler J."/>
            <person name="Miller J."/>
            <person name="Hammond M."/>
            <person name="Megy K."/>
            <person name="Lawson D."/>
            <person name="Kodira C."/>
            <person name="Sutton G."/>
            <person name="Meyer J."/>
            <person name="Hill C.A."/>
            <person name="Birren B."/>
            <person name="Nene V."/>
            <person name="Collins F."/>
            <person name="Alarcon-Chaidez F."/>
            <person name="Wikel S."/>
            <person name="Strausberg R."/>
        </authorList>
    </citation>
    <scope>NUCLEOTIDE SEQUENCE [LARGE SCALE GENOMIC DNA]</scope>
    <source>
        <strain evidence="6">Wikel</strain>
    </source>
</reference>
<reference evidence="5" key="2">
    <citation type="submission" date="2020-05" db="UniProtKB">
        <authorList>
            <consortium name="EnsemblMetazoa"/>
        </authorList>
    </citation>
    <scope>IDENTIFICATION</scope>
    <source>
        <strain evidence="5">wikel</strain>
    </source>
</reference>
<dbReference type="InterPro" id="IPR050098">
    <property type="entry name" value="TFPI/VKTCI-like"/>
</dbReference>
<dbReference type="VEuPathDB" id="VectorBase:ISCW007812"/>
<evidence type="ECO:0000256" key="3">
    <source>
        <dbReference type="ARBA" id="ARBA00023157"/>
    </source>
</evidence>
<dbReference type="EMBL" id="ABJB010468069">
    <property type="status" value="NOT_ANNOTATED_CDS"/>
    <property type="molecule type" value="Genomic_DNA"/>
</dbReference>
<dbReference type="InterPro" id="IPR002223">
    <property type="entry name" value="Kunitz_BPTI"/>
</dbReference>
<dbReference type="STRING" id="6945.B7PUI9"/>
<dbReference type="InterPro" id="IPR036880">
    <property type="entry name" value="Kunitz_BPTI_sf"/>
</dbReference>